<keyword evidence="8" id="KW-1185">Reference proteome</keyword>
<dbReference type="STRING" id="709839.TSA66_08610"/>
<comment type="subcellular location">
    <subcellularLocation>
        <location evidence="1">Membrane</location>
        <topology evidence="1">Multi-pass membrane protein</topology>
    </subcellularLocation>
</comment>
<name>A0A0C1YS88_9BURK</name>
<feature type="transmembrane region" description="Helical" evidence="5">
    <location>
        <begin position="319"/>
        <end position="342"/>
    </location>
</feature>
<dbReference type="InterPro" id="IPR051533">
    <property type="entry name" value="WaaL-like"/>
</dbReference>
<dbReference type="InterPro" id="IPR007016">
    <property type="entry name" value="O-antigen_ligase-rel_domated"/>
</dbReference>
<dbReference type="PANTHER" id="PTHR37422">
    <property type="entry name" value="TEICHURONIC ACID BIOSYNTHESIS PROTEIN TUAE"/>
    <property type="match status" value="1"/>
</dbReference>
<evidence type="ECO:0000256" key="3">
    <source>
        <dbReference type="ARBA" id="ARBA00022989"/>
    </source>
</evidence>
<protein>
    <recommendedName>
        <fullName evidence="6">O-antigen ligase-related domain-containing protein</fullName>
    </recommendedName>
</protein>
<feature type="transmembrane region" description="Helical" evidence="5">
    <location>
        <begin position="377"/>
        <end position="397"/>
    </location>
</feature>
<reference evidence="7 8" key="1">
    <citation type="submission" date="2014-12" db="EMBL/GenBank/DDBJ databases">
        <title>Denitrispirillum autotrophicum gen. nov., sp. nov., Denitrifying, Facultatively Autotrophic Bacteria Isolated from Rice Paddy Soil.</title>
        <authorList>
            <person name="Ishii S."/>
            <person name="Ashida N."/>
            <person name="Ohno H."/>
            <person name="Otsuka S."/>
            <person name="Yokota A."/>
            <person name="Senoo K."/>
        </authorList>
    </citation>
    <scope>NUCLEOTIDE SEQUENCE [LARGE SCALE GENOMIC DNA]</scope>
    <source>
        <strain evidence="7 8">TSA66</strain>
    </source>
</reference>
<proteinExistence type="predicted"/>
<feature type="transmembrane region" description="Helical" evidence="5">
    <location>
        <begin position="170"/>
        <end position="187"/>
    </location>
</feature>
<dbReference type="Proteomes" id="UP000031572">
    <property type="component" value="Unassembled WGS sequence"/>
</dbReference>
<accession>A0A0C1YS88</accession>
<dbReference type="PANTHER" id="PTHR37422:SF13">
    <property type="entry name" value="LIPOPOLYSACCHARIDE BIOSYNTHESIS PROTEIN PA4999-RELATED"/>
    <property type="match status" value="1"/>
</dbReference>
<feature type="domain" description="O-antigen ligase-related" evidence="6">
    <location>
        <begin position="178"/>
        <end position="330"/>
    </location>
</feature>
<evidence type="ECO:0000256" key="2">
    <source>
        <dbReference type="ARBA" id="ARBA00022692"/>
    </source>
</evidence>
<evidence type="ECO:0000313" key="7">
    <source>
        <dbReference type="EMBL" id="KIF83577.1"/>
    </source>
</evidence>
<evidence type="ECO:0000259" key="6">
    <source>
        <dbReference type="Pfam" id="PF04932"/>
    </source>
</evidence>
<feature type="transmembrane region" description="Helical" evidence="5">
    <location>
        <begin position="85"/>
        <end position="103"/>
    </location>
</feature>
<evidence type="ECO:0000313" key="8">
    <source>
        <dbReference type="Proteomes" id="UP000031572"/>
    </source>
</evidence>
<keyword evidence="3 5" id="KW-1133">Transmembrane helix</keyword>
<feature type="transmembrane region" description="Helical" evidence="5">
    <location>
        <begin position="19"/>
        <end position="42"/>
    </location>
</feature>
<dbReference type="GO" id="GO:0016020">
    <property type="term" value="C:membrane"/>
    <property type="evidence" value="ECO:0007669"/>
    <property type="project" value="UniProtKB-SubCell"/>
</dbReference>
<organism evidence="7 8">
    <name type="scientific">Noviherbaspirillum autotrophicum</name>
    <dbReference type="NCBI Taxonomy" id="709839"/>
    <lineage>
        <taxon>Bacteria</taxon>
        <taxon>Pseudomonadati</taxon>
        <taxon>Pseudomonadota</taxon>
        <taxon>Betaproteobacteria</taxon>
        <taxon>Burkholderiales</taxon>
        <taxon>Oxalobacteraceae</taxon>
        <taxon>Noviherbaspirillum</taxon>
    </lineage>
</organism>
<gene>
    <name evidence="7" type="ORF">TSA66_08610</name>
</gene>
<feature type="transmembrane region" description="Helical" evidence="5">
    <location>
        <begin position="140"/>
        <end position="163"/>
    </location>
</feature>
<keyword evidence="2 5" id="KW-0812">Transmembrane</keyword>
<keyword evidence="4 5" id="KW-0472">Membrane</keyword>
<dbReference type="EMBL" id="JWJG01000028">
    <property type="protein sequence ID" value="KIF83577.1"/>
    <property type="molecule type" value="Genomic_DNA"/>
</dbReference>
<dbReference type="AlphaFoldDB" id="A0A0C1YS88"/>
<feature type="transmembrane region" description="Helical" evidence="5">
    <location>
        <begin position="219"/>
        <end position="238"/>
    </location>
</feature>
<sequence length="409" mass="45868">MTTATIIAFPVLAIVLHNAANACLLLLLLNSIIAVLIGIRPAGYEFSRFLKDYWPLHLAMASWFLAVLLNQLSRGEFSDAPFDRTLRLGIFAPVFWIILALAFRQIKHMQWSFIGGTLIAAIDAYVVTRGGTERPGNIGFIPIIAFSNMTLLLGAMALISIGWNERHEKLLILLKILAFCVALYVTILTQTRGSWIAIPAIVTLALGFFANFLPRYKSILAGASLLLIASTFTSSSIVHNRFSAFEGDIDQYRQGNRDTSLGARIQMWQGAWILFKEHPLFGVGRENFKKEMTGLASRKIVTPAASELVHSHNEVLFNMATYGIGGLFSILSIYFVPAYYFARDRSHQDRQVKTAAYLGLLLCISFFFYGLVDLMFFWNVTGSFYSMSVAVFMTCIIKRKEEIKRLQPE</sequence>
<feature type="transmembrane region" description="Helical" evidence="5">
    <location>
        <begin position="54"/>
        <end position="73"/>
    </location>
</feature>
<evidence type="ECO:0000256" key="5">
    <source>
        <dbReference type="SAM" id="Phobius"/>
    </source>
</evidence>
<evidence type="ECO:0000256" key="4">
    <source>
        <dbReference type="ARBA" id="ARBA00023136"/>
    </source>
</evidence>
<comment type="caution">
    <text evidence="7">The sequence shown here is derived from an EMBL/GenBank/DDBJ whole genome shotgun (WGS) entry which is preliminary data.</text>
</comment>
<feature type="transmembrane region" description="Helical" evidence="5">
    <location>
        <begin position="354"/>
        <end position="371"/>
    </location>
</feature>
<evidence type="ECO:0000256" key="1">
    <source>
        <dbReference type="ARBA" id="ARBA00004141"/>
    </source>
</evidence>
<feature type="transmembrane region" description="Helical" evidence="5">
    <location>
        <begin position="193"/>
        <end position="212"/>
    </location>
</feature>
<dbReference type="Pfam" id="PF04932">
    <property type="entry name" value="Wzy_C"/>
    <property type="match status" value="1"/>
</dbReference>